<evidence type="ECO:0000313" key="14">
    <source>
        <dbReference type="EMBL" id="PHH62543.1"/>
    </source>
</evidence>
<dbReference type="STRING" id="1399860.A0A2C5Y4H0"/>
<evidence type="ECO:0000256" key="1">
    <source>
        <dbReference type="ARBA" id="ARBA00010516"/>
    </source>
</evidence>
<dbReference type="Proteomes" id="UP000226192">
    <property type="component" value="Unassembled WGS sequence"/>
</dbReference>
<dbReference type="Gene3D" id="3.30.450.60">
    <property type="match status" value="1"/>
</dbReference>
<dbReference type="SUPFAM" id="SSF64356">
    <property type="entry name" value="SNARE-like"/>
    <property type="match status" value="1"/>
</dbReference>
<comment type="function">
    <text evidence="10">The coatomer is a cytosolic protein complex that binds to dilysine motifs and reversibly associates with Golgi non-clathrin-coated vesicles, which further mediate biosynthetic protein transport from the ER, via the Golgi up to the trans Golgi network. Coatomer complex is required for budding from Golgi membranes, and is essential for the retrograde Golgi-to-ER transport of dilysine-tagged proteins.</text>
</comment>
<dbReference type="GO" id="GO:0000139">
    <property type="term" value="C:Golgi membrane"/>
    <property type="evidence" value="ECO:0007669"/>
    <property type="project" value="UniProtKB-SubCell"/>
</dbReference>
<evidence type="ECO:0000256" key="10">
    <source>
        <dbReference type="RuleBase" id="RU364018"/>
    </source>
</evidence>
<evidence type="ECO:0000256" key="5">
    <source>
        <dbReference type="ARBA" id="ARBA00022892"/>
    </source>
</evidence>
<dbReference type="InterPro" id="IPR028565">
    <property type="entry name" value="MHD"/>
</dbReference>
<sequence length="512" mass="56728">MVILAASICTRGGKAVLSRQFREMPRSRIEALLASFPKLADSGTQHTTVEQDNVRFVYQPLDELYMVLITNRQSNILQDIDSLHLFAQVVTSACKSLDEREILKNAYELLSAFDEMVALGYRENVTLSQIKTFLDMESHEERIQDIIARNKELEATEERKRKAKQLEMQRKESARTGRGAVSRTPVYPSYQPASRPSAPDSYDTYEAEKNKTYNKPIAPRGKGMQLGKKSKTTDMFERVRGDLGPEMEAAPLVTASSGAAAEQAEPRVSSTLDRDAIHVTISENITAKLSREGAVNSLAISGDLTLRISDPGLTKVKLALEATASHGAQFRTHPNVDRNAFNNSKVIQMSNTARGFPVNNAVGVLRWRASPKTDDVSACPITFTVWINREAGKFNVTVEYELTGGEALRDVSVVMPYSGSEPVVASFDAVYDVSGDTLEWHIGALDSDNASGSFEFEADSSDENDFFPMTVRFSKTTPYIKVDVTEVSLLEENEAVTFSKDVKSHAEHFQIE</sequence>
<dbReference type="GO" id="GO:0051645">
    <property type="term" value="P:Golgi localization"/>
    <property type="evidence" value="ECO:0007669"/>
    <property type="project" value="TreeGrafter"/>
</dbReference>
<evidence type="ECO:0000256" key="2">
    <source>
        <dbReference type="ARBA" id="ARBA00011775"/>
    </source>
</evidence>
<reference evidence="14 15" key="1">
    <citation type="submission" date="2017-06" db="EMBL/GenBank/DDBJ databases">
        <title>Ant-infecting Ophiocordyceps genomes reveal a high diversity of potential behavioral manipulation genes and a possible major role for enterotoxins.</title>
        <authorList>
            <person name="De Bekker C."/>
            <person name="Evans H.C."/>
            <person name="Brachmann A."/>
            <person name="Hughes D.P."/>
        </authorList>
    </citation>
    <scope>NUCLEOTIDE SEQUENCE [LARGE SCALE GENOMIC DNA]</scope>
    <source>
        <strain evidence="14 15">Map64</strain>
    </source>
</reference>
<evidence type="ECO:0000256" key="11">
    <source>
        <dbReference type="RuleBase" id="RU366052"/>
    </source>
</evidence>
<keyword evidence="9 10" id="KW-0968">Cytoplasmic vesicle</keyword>
<keyword evidence="5 10" id="KW-0931">ER-Golgi transport</keyword>
<dbReference type="AlphaFoldDB" id="A0A2C5Y4H0"/>
<dbReference type="FunFam" id="3.30.450.60:FF:000003">
    <property type="entry name" value="Coatomer subunit delta"/>
    <property type="match status" value="1"/>
</dbReference>
<keyword evidence="7 10" id="KW-0333">Golgi apparatus</keyword>
<keyword evidence="6 10" id="KW-0653">Protein transport</keyword>
<dbReference type="InterPro" id="IPR036168">
    <property type="entry name" value="AP2_Mu_C_sf"/>
</dbReference>
<comment type="similarity">
    <text evidence="1 10">Belongs to the adaptor complexes medium subunit family. Delta-COP subfamily.</text>
</comment>
<keyword evidence="8 10" id="KW-0472">Membrane</keyword>
<evidence type="ECO:0000256" key="8">
    <source>
        <dbReference type="ARBA" id="ARBA00023136"/>
    </source>
</evidence>
<comment type="subunit">
    <text evidence="2 10">Oligomeric complex that consists of at least the alpha, beta, beta', gamma, delta, epsilon and zeta subunits.</text>
</comment>
<dbReference type="GO" id="GO:0030126">
    <property type="term" value="C:COPI vesicle coat"/>
    <property type="evidence" value="ECO:0007669"/>
    <property type="project" value="UniProtKB-UniRule"/>
</dbReference>
<feature type="compositionally biased region" description="Basic and acidic residues" evidence="12">
    <location>
        <begin position="155"/>
        <end position="175"/>
    </location>
</feature>
<evidence type="ECO:0000256" key="7">
    <source>
        <dbReference type="ARBA" id="ARBA00023034"/>
    </source>
</evidence>
<dbReference type="InterPro" id="IPR011012">
    <property type="entry name" value="Longin-like_dom_sf"/>
</dbReference>
<dbReference type="OrthoDB" id="10266042at2759"/>
<dbReference type="PROSITE" id="PS51072">
    <property type="entry name" value="MHD"/>
    <property type="match status" value="1"/>
</dbReference>
<evidence type="ECO:0000259" key="13">
    <source>
        <dbReference type="PROSITE" id="PS51072"/>
    </source>
</evidence>
<feature type="domain" description="MHD" evidence="13">
    <location>
        <begin position="274"/>
        <end position="512"/>
    </location>
</feature>
<proteinExistence type="inferred from homology"/>
<dbReference type="Pfam" id="PF01217">
    <property type="entry name" value="Clat_adaptor_s"/>
    <property type="match status" value="1"/>
</dbReference>
<dbReference type="InterPro" id="IPR022775">
    <property type="entry name" value="AP_mu_sigma_su"/>
</dbReference>
<dbReference type="InterPro" id="IPR027059">
    <property type="entry name" value="Coatomer_dsu"/>
</dbReference>
<accession>A0A2C5Y4H0</accession>
<dbReference type="GO" id="GO:0006890">
    <property type="term" value="P:retrograde vesicle-mediated transport, Golgi to endoplasmic reticulum"/>
    <property type="evidence" value="ECO:0007669"/>
    <property type="project" value="UniProtKB-UniRule"/>
</dbReference>
<evidence type="ECO:0000256" key="3">
    <source>
        <dbReference type="ARBA" id="ARBA00022448"/>
    </source>
</evidence>
<keyword evidence="3 10" id="KW-0813">Transport</keyword>
<dbReference type="CDD" id="cd09254">
    <property type="entry name" value="AP_delta-COPI_MHD"/>
    <property type="match status" value="1"/>
</dbReference>
<evidence type="ECO:0000256" key="4">
    <source>
        <dbReference type="ARBA" id="ARBA00022490"/>
    </source>
</evidence>
<organism evidence="14 15">
    <name type="scientific">Ophiocordyceps australis</name>
    <dbReference type="NCBI Taxonomy" id="1399860"/>
    <lineage>
        <taxon>Eukaryota</taxon>
        <taxon>Fungi</taxon>
        <taxon>Dikarya</taxon>
        <taxon>Ascomycota</taxon>
        <taxon>Pezizomycotina</taxon>
        <taxon>Sordariomycetes</taxon>
        <taxon>Hypocreomycetidae</taxon>
        <taxon>Hypocreales</taxon>
        <taxon>Ophiocordycipitaceae</taxon>
        <taxon>Ophiocordyceps</taxon>
    </lineage>
</organism>
<evidence type="ECO:0000256" key="6">
    <source>
        <dbReference type="ARBA" id="ARBA00022927"/>
    </source>
</evidence>
<feature type="region of interest" description="Disordered" evidence="12">
    <location>
        <begin position="155"/>
        <end position="203"/>
    </location>
</feature>
<dbReference type="SUPFAM" id="SSF49447">
    <property type="entry name" value="Second domain of Mu2 adaptin subunit (ap50) of ap2 adaptor"/>
    <property type="match status" value="1"/>
</dbReference>
<dbReference type="PANTHER" id="PTHR10121:SF0">
    <property type="entry name" value="COATOMER SUBUNIT DELTA"/>
    <property type="match status" value="1"/>
</dbReference>
<dbReference type="CDD" id="cd14830">
    <property type="entry name" value="Delta_COP_N"/>
    <property type="match status" value="1"/>
</dbReference>
<name>A0A2C5Y4H0_9HYPO</name>
<dbReference type="GO" id="GO:0006888">
    <property type="term" value="P:endoplasmic reticulum to Golgi vesicle-mediated transport"/>
    <property type="evidence" value="ECO:0007669"/>
    <property type="project" value="TreeGrafter"/>
</dbReference>
<dbReference type="Gene3D" id="2.60.40.1170">
    <property type="entry name" value="Mu homology domain, subdomain B"/>
    <property type="match status" value="2"/>
</dbReference>
<evidence type="ECO:0000313" key="15">
    <source>
        <dbReference type="Proteomes" id="UP000226192"/>
    </source>
</evidence>
<protein>
    <recommendedName>
        <fullName evidence="10">Coatomer subunit delta</fullName>
    </recommendedName>
</protein>
<evidence type="ECO:0000256" key="12">
    <source>
        <dbReference type="SAM" id="MobiDB-lite"/>
    </source>
</evidence>
<comment type="caution">
    <text evidence="14">The sequence shown here is derived from an EMBL/GenBank/DDBJ whole genome shotgun (WGS) entry which is preliminary data.</text>
</comment>
<dbReference type="PANTHER" id="PTHR10121">
    <property type="entry name" value="COATOMER SUBUNIT DELTA"/>
    <property type="match status" value="1"/>
</dbReference>
<dbReference type="EMBL" id="NJET01000069">
    <property type="protein sequence ID" value="PHH62543.1"/>
    <property type="molecule type" value="Genomic_DNA"/>
</dbReference>
<comment type="subcellular location">
    <subcellularLocation>
        <location evidence="10 11">Cytoplasm</location>
    </subcellularLocation>
    <subcellularLocation>
        <location evidence="10 11">Cytoplasmic vesicle</location>
        <location evidence="10 11">COPI-coated vesicle membrane</location>
        <topology evidence="10 11">Peripheral membrane protein</topology>
        <orientation evidence="10 11">Cytoplasmic side</orientation>
    </subcellularLocation>
    <subcellularLocation>
        <location evidence="10 11">Golgi apparatus membrane</location>
        <topology evidence="10 11">Peripheral membrane protein</topology>
        <orientation evidence="10 11">Cytoplasmic side</orientation>
    </subcellularLocation>
</comment>
<keyword evidence="4 10" id="KW-0963">Cytoplasm</keyword>
<dbReference type="Pfam" id="PF00928">
    <property type="entry name" value="Adap_comp_sub"/>
    <property type="match status" value="1"/>
</dbReference>
<dbReference type="GO" id="GO:0015031">
    <property type="term" value="P:protein transport"/>
    <property type="evidence" value="ECO:0007669"/>
    <property type="project" value="UniProtKB-KW"/>
</dbReference>
<gene>
    <name evidence="14" type="ORF">CDD81_6929</name>
</gene>
<evidence type="ECO:0000256" key="9">
    <source>
        <dbReference type="ARBA" id="ARBA00023329"/>
    </source>
</evidence>
<keyword evidence="15" id="KW-1185">Reference proteome</keyword>